<dbReference type="InterPro" id="IPR030457">
    <property type="entry name" value="ELO_CS"/>
</dbReference>
<dbReference type="GO" id="GO:0034626">
    <property type="term" value="P:fatty acid elongation, polyunsaturated fatty acid"/>
    <property type="evidence" value="ECO:0007669"/>
    <property type="project" value="TreeGrafter"/>
</dbReference>
<comment type="similarity">
    <text evidence="10">Belongs to the ELO family.</text>
</comment>
<feature type="transmembrane region" description="Helical" evidence="10">
    <location>
        <begin position="181"/>
        <end position="207"/>
    </location>
</feature>
<evidence type="ECO:0000256" key="5">
    <source>
        <dbReference type="ARBA" id="ARBA00022832"/>
    </source>
</evidence>
<keyword evidence="8 10" id="KW-0472">Membrane</keyword>
<evidence type="ECO:0000313" key="12">
    <source>
        <dbReference type="Proteomes" id="UP000588334"/>
    </source>
</evidence>
<dbReference type="PANTHER" id="PTHR11157:SF68">
    <property type="entry name" value="ELONGATION OF VERY LONG CHAIN FATTY ACIDS PROTEIN 3"/>
    <property type="match status" value="1"/>
</dbReference>
<accession>A0A7K8W187</accession>
<organism evidence="11 12">
    <name type="scientific">Sclerurus mexicanus</name>
    <name type="common">tawny-throated leaftosser</name>
    <dbReference type="NCBI Taxonomy" id="265632"/>
    <lineage>
        <taxon>Eukaryota</taxon>
        <taxon>Metazoa</taxon>
        <taxon>Chordata</taxon>
        <taxon>Craniata</taxon>
        <taxon>Vertebrata</taxon>
        <taxon>Euteleostomi</taxon>
        <taxon>Archelosauria</taxon>
        <taxon>Archosauria</taxon>
        <taxon>Dinosauria</taxon>
        <taxon>Saurischia</taxon>
        <taxon>Theropoda</taxon>
        <taxon>Coelurosauria</taxon>
        <taxon>Aves</taxon>
        <taxon>Neognathae</taxon>
        <taxon>Neoaves</taxon>
        <taxon>Telluraves</taxon>
        <taxon>Australaves</taxon>
        <taxon>Passeriformes</taxon>
        <taxon>Furnariidae</taxon>
        <taxon>Sclerurus</taxon>
    </lineage>
</organism>
<dbReference type="OrthoDB" id="10259681at2759"/>
<evidence type="ECO:0000256" key="2">
    <source>
        <dbReference type="ARBA" id="ARBA00022516"/>
    </source>
</evidence>
<dbReference type="PANTHER" id="PTHR11157">
    <property type="entry name" value="FATTY ACID ACYL TRANSFERASE-RELATED"/>
    <property type="match status" value="1"/>
</dbReference>
<dbReference type="GO" id="GO:0030148">
    <property type="term" value="P:sphingolipid biosynthetic process"/>
    <property type="evidence" value="ECO:0007669"/>
    <property type="project" value="TreeGrafter"/>
</dbReference>
<dbReference type="GO" id="GO:0019367">
    <property type="term" value="P:fatty acid elongation, saturated fatty acid"/>
    <property type="evidence" value="ECO:0007669"/>
    <property type="project" value="TreeGrafter"/>
</dbReference>
<keyword evidence="4 10" id="KW-0812">Transmembrane</keyword>
<keyword evidence="5 10" id="KW-0276">Fatty acid metabolism</keyword>
<dbReference type="AlphaFoldDB" id="A0A7K8W187"/>
<keyword evidence="3 10" id="KW-0808">Transferase</keyword>
<evidence type="ECO:0000256" key="8">
    <source>
        <dbReference type="ARBA" id="ARBA00023136"/>
    </source>
</evidence>
<gene>
    <name evidence="11" type="primary">Elovl6_0</name>
    <name evidence="11" type="ORF">SCLMEX_R05499</name>
</gene>
<dbReference type="InterPro" id="IPR002076">
    <property type="entry name" value="ELO_fam"/>
</dbReference>
<protein>
    <recommendedName>
        <fullName evidence="10">Elongation of very long chain fatty acids protein</fullName>
        <ecNumber evidence="10">2.3.1.199</ecNumber>
    </recommendedName>
    <alternativeName>
        <fullName evidence="10">Very-long-chain 3-oxoacyl-CoA synthase</fullName>
    </alternativeName>
</protein>
<dbReference type="GO" id="GO:0009922">
    <property type="term" value="F:fatty acid elongase activity"/>
    <property type="evidence" value="ECO:0007669"/>
    <property type="project" value="UniProtKB-EC"/>
</dbReference>
<evidence type="ECO:0000256" key="4">
    <source>
        <dbReference type="ARBA" id="ARBA00022692"/>
    </source>
</evidence>
<keyword evidence="12" id="KW-1185">Reference proteome</keyword>
<evidence type="ECO:0000256" key="7">
    <source>
        <dbReference type="ARBA" id="ARBA00023098"/>
    </source>
</evidence>
<feature type="transmembrane region" description="Helical" evidence="10">
    <location>
        <begin position="51"/>
        <end position="70"/>
    </location>
</feature>
<evidence type="ECO:0000313" key="11">
    <source>
        <dbReference type="EMBL" id="NXF72458.1"/>
    </source>
</evidence>
<evidence type="ECO:0000256" key="3">
    <source>
        <dbReference type="ARBA" id="ARBA00022679"/>
    </source>
</evidence>
<proteinExistence type="inferred from homology"/>
<evidence type="ECO:0000256" key="6">
    <source>
        <dbReference type="ARBA" id="ARBA00022989"/>
    </source>
</evidence>
<keyword evidence="7 10" id="KW-0443">Lipid metabolism</keyword>
<dbReference type="PROSITE" id="PS01188">
    <property type="entry name" value="ELO"/>
    <property type="match status" value="1"/>
</dbReference>
<feature type="non-terminal residue" evidence="11">
    <location>
        <position position="1"/>
    </location>
</feature>
<dbReference type="GO" id="GO:0005789">
    <property type="term" value="C:endoplasmic reticulum membrane"/>
    <property type="evidence" value="ECO:0007669"/>
    <property type="project" value="TreeGrafter"/>
</dbReference>
<comment type="catalytic activity">
    <reaction evidence="10">
        <text>a very-long-chain acyl-CoA + malonyl-CoA + H(+) = a very-long-chain 3-oxoacyl-CoA + CO2 + CoA</text>
        <dbReference type="Rhea" id="RHEA:32727"/>
        <dbReference type="ChEBI" id="CHEBI:15378"/>
        <dbReference type="ChEBI" id="CHEBI:16526"/>
        <dbReference type="ChEBI" id="CHEBI:57287"/>
        <dbReference type="ChEBI" id="CHEBI:57384"/>
        <dbReference type="ChEBI" id="CHEBI:90725"/>
        <dbReference type="ChEBI" id="CHEBI:90736"/>
        <dbReference type="EC" id="2.3.1.199"/>
    </reaction>
</comment>
<reference evidence="11 12" key="1">
    <citation type="submission" date="2019-09" db="EMBL/GenBank/DDBJ databases">
        <title>Bird 10,000 Genomes (B10K) Project - Family phase.</title>
        <authorList>
            <person name="Zhang G."/>
        </authorList>
    </citation>
    <scope>NUCLEOTIDE SEQUENCE [LARGE SCALE GENOMIC DNA]</scope>
    <source>
        <strain evidence="11">B10K-DU-001-03</strain>
        <tissue evidence="11">Muscle</tissue>
    </source>
</reference>
<dbReference type="EMBL" id="VWZF01001120">
    <property type="protein sequence ID" value="NXF72458.1"/>
    <property type="molecule type" value="Genomic_DNA"/>
</dbReference>
<evidence type="ECO:0000256" key="10">
    <source>
        <dbReference type="RuleBase" id="RU361115"/>
    </source>
</evidence>
<feature type="transmembrane region" description="Helical" evidence="10">
    <location>
        <begin position="21"/>
        <end position="39"/>
    </location>
</feature>
<sequence>FEKNFNQLATRKWMAENWNKSFGFAAIYLIVVFGIQHFMKERRAYHLRAPLTLWSFSLTVFSVIAAWRIWKQLGFLLLTKGFKQSVCSQSVYVHPVSKLWICLFALSKIVELGDTVFIVLRKKKLVFVHWYHHLTAMIVTWYGYGYMASSFAWVAALNFSIHALTYSYYTVTAMGIRVPTSIAMIITTSQMVQMTGFLIVNIFLLFWKNDKNCRFAWSLFFLSSGFYTTLLVLFCKFFFKTYLSSTRKSKGE</sequence>
<dbReference type="GO" id="GO:0034625">
    <property type="term" value="P:fatty acid elongation, monounsaturated fatty acid"/>
    <property type="evidence" value="ECO:0007669"/>
    <property type="project" value="TreeGrafter"/>
</dbReference>
<keyword evidence="2 10" id="KW-0444">Lipid biosynthesis</keyword>
<dbReference type="Proteomes" id="UP000588334">
    <property type="component" value="Unassembled WGS sequence"/>
</dbReference>
<feature type="transmembrane region" description="Helical" evidence="10">
    <location>
        <begin position="150"/>
        <end position="169"/>
    </location>
</feature>
<comment type="caution">
    <text evidence="11">The sequence shown here is derived from an EMBL/GenBank/DDBJ whole genome shotgun (WGS) entry which is preliminary data.</text>
</comment>
<dbReference type="GO" id="GO:0042761">
    <property type="term" value="P:very long-chain fatty acid biosynthetic process"/>
    <property type="evidence" value="ECO:0007669"/>
    <property type="project" value="TreeGrafter"/>
</dbReference>
<name>A0A7K8W187_9FURN</name>
<feature type="transmembrane region" description="Helical" evidence="10">
    <location>
        <begin position="219"/>
        <end position="239"/>
    </location>
</feature>
<feature type="non-terminal residue" evidence="11">
    <location>
        <position position="252"/>
    </location>
</feature>
<keyword evidence="9 10" id="KW-0275">Fatty acid biosynthesis</keyword>
<evidence type="ECO:0000256" key="9">
    <source>
        <dbReference type="ARBA" id="ARBA00023160"/>
    </source>
</evidence>
<feature type="transmembrane region" description="Helical" evidence="10">
    <location>
        <begin position="127"/>
        <end position="144"/>
    </location>
</feature>
<dbReference type="EC" id="2.3.1.199" evidence="10"/>
<keyword evidence="6 10" id="KW-1133">Transmembrane helix</keyword>
<comment type="subcellular location">
    <subcellularLocation>
        <location evidence="1">Membrane</location>
        <topology evidence="1">Multi-pass membrane protein</topology>
    </subcellularLocation>
</comment>
<dbReference type="Pfam" id="PF01151">
    <property type="entry name" value="ELO"/>
    <property type="match status" value="1"/>
</dbReference>
<evidence type="ECO:0000256" key="1">
    <source>
        <dbReference type="ARBA" id="ARBA00004141"/>
    </source>
</evidence>